<evidence type="ECO:0000313" key="2">
    <source>
        <dbReference type="EMBL" id="NHZ93865.1"/>
    </source>
</evidence>
<name>A0ABX0P3I7_9BURK</name>
<comment type="caution">
    <text evidence="2">The sequence shown here is derived from an EMBL/GenBank/DDBJ whole genome shotgun (WGS) entry which is preliminary data.</text>
</comment>
<dbReference type="Proteomes" id="UP000609726">
    <property type="component" value="Unassembled WGS sequence"/>
</dbReference>
<organism evidence="2 3">
    <name type="scientific">Massilia mucilaginosa</name>
    <dbReference type="NCBI Taxonomy" id="2609282"/>
    <lineage>
        <taxon>Bacteria</taxon>
        <taxon>Pseudomonadati</taxon>
        <taxon>Pseudomonadota</taxon>
        <taxon>Betaproteobacteria</taxon>
        <taxon>Burkholderiales</taxon>
        <taxon>Oxalobacteraceae</taxon>
        <taxon>Telluria group</taxon>
        <taxon>Massilia</taxon>
    </lineage>
</organism>
<reference evidence="2 3" key="1">
    <citation type="submission" date="2019-10" db="EMBL/GenBank/DDBJ databases">
        <title>Taxonomy of Antarctic Massilia spp.: description of Massilia rubra sp. nov., Massilia aquatica sp. nov., Massilia mucilaginosa sp. nov., Massilia frigida sp. nov. isolated from streams, lakes and regoliths.</title>
        <authorList>
            <person name="Holochova P."/>
            <person name="Sedlacek I."/>
            <person name="Kralova S."/>
            <person name="Maslanova I."/>
            <person name="Busse H.-J."/>
            <person name="Stankova E."/>
            <person name="Vrbovska V."/>
            <person name="Kovarovic V."/>
            <person name="Bartak M."/>
            <person name="Svec P."/>
            <person name="Pantucek R."/>
        </authorList>
    </citation>
    <scope>NUCLEOTIDE SEQUENCE [LARGE SCALE GENOMIC DNA]</scope>
    <source>
        <strain evidence="2 3">CCM 8733</strain>
    </source>
</reference>
<accession>A0ABX0P3I7</accession>
<evidence type="ECO:0000313" key="3">
    <source>
        <dbReference type="Proteomes" id="UP000609726"/>
    </source>
</evidence>
<protein>
    <submittedName>
        <fullName evidence="2">Uncharacterized protein</fullName>
    </submittedName>
</protein>
<evidence type="ECO:0000256" key="1">
    <source>
        <dbReference type="SAM" id="MobiDB-lite"/>
    </source>
</evidence>
<feature type="region of interest" description="Disordered" evidence="1">
    <location>
        <begin position="60"/>
        <end position="82"/>
    </location>
</feature>
<proteinExistence type="predicted"/>
<keyword evidence="3" id="KW-1185">Reference proteome</keyword>
<dbReference type="RefSeq" id="WP_166882547.1">
    <property type="nucleotide sequence ID" value="NZ_WHJH01000103.1"/>
</dbReference>
<dbReference type="EMBL" id="WHJH01000103">
    <property type="protein sequence ID" value="NHZ93865.1"/>
    <property type="molecule type" value="Genomic_DNA"/>
</dbReference>
<gene>
    <name evidence="2" type="ORF">F2P45_33430</name>
</gene>
<sequence>MSYDLMVFAAEAAPKKREPFLAWHEEQTELDEDHSYADPAVASAALQAFYADIVQTFPAMPLDERGDEDEDEDDEEADEDMTDTDYTIGKAFIYMSFPWTRIDDAHATVTRLAGQHGVGFFDVSSDIAETWLPDGKGGLYLAHAD</sequence>
<feature type="compositionally biased region" description="Acidic residues" evidence="1">
    <location>
        <begin position="65"/>
        <end position="82"/>
    </location>
</feature>